<accession>A0ABD6NU85</accession>
<sequence length="261" mass="28455">MSDRKHVVLIHGAWSRGEQWASARAALEERGYTTHAPTLRHHELPMDEGATKIASLSLQDYVDDLVAFVDALDPPPLLIGHSLGGLLAQLVAARTRHVGLVAACPAPAAGIFGTTPANLRMSLPHFVRPRSWAKPVHPPPFARFRGCVANAQTEEVARALHAELVCESGRWYWAMLLGSLRLSRDTAVDFASVTTPVLVIGAERDRIVPPGVIRRTAAKYQRGTHVEIPGSDHMVFSGAALPLAMRHIDDWIATNRLHLPA</sequence>
<evidence type="ECO:0000313" key="2">
    <source>
        <dbReference type="EMBL" id="OBG28128.1"/>
    </source>
</evidence>
<gene>
    <name evidence="2" type="ORF">A5672_04395</name>
</gene>
<dbReference type="EMBL" id="LZIT01000327">
    <property type="protein sequence ID" value="OBG28128.1"/>
    <property type="molecule type" value="Genomic_DNA"/>
</dbReference>
<dbReference type="InterPro" id="IPR050228">
    <property type="entry name" value="Carboxylesterase_BioH"/>
</dbReference>
<dbReference type="RefSeq" id="WP_068214246.1">
    <property type="nucleotide sequence ID" value="NZ_LZIT01000327.1"/>
</dbReference>
<protein>
    <submittedName>
        <fullName evidence="2">Lysophospholipase</fullName>
    </submittedName>
</protein>
<dbReference type="Proteomes" id="UP000092086">
    <property type="component" value="Unassembled WGS sequence"/>
</dbReference>
<dbReference type="Gene3D" id="3.40.50.1820">
    <property type="entry name" value="alpha/beta hydrolase"/>
    <property type="match status" value="1"/>
</dbReference>
<feature type="domain" description="AB hydrolase-1" evidence="1">
    <location>
        <begin position="7"/>
        <end position="236"/>
    </location>
</feature>
<evidence type="ECO:0000313" key="3">
    <source>
        <dbReference type="Proteomes" id="UP000092086"/>
    </source>
</evidence>
<dbReference type="SUPFAM" id="SSF53474">
    <property type="entry name" value="alpha/beta-Hydrolases"/>
    <property type="match status" value="1"/>
</dbReference>
<dbReference type="PANTHER" id="PTHR43194:SF2">
    <property type="entry name" value="PEROXISOMAL MEMBRANE PROTEIN LPX1"/>
    <property type="match status" value="1"/>
</dbReference>
<comment type="caution">
    <text evidence="2">The sequence shown here is derived from an EMBL/GenBank/DDBJ whole genome shotgun (WGS) entry which is preliminary data.</text>
</comment>
<organism evidence="2 3">
    <name type="scientific">Mycobacterium alsense</name>
    <dbReference type="NCBI Taxonomy" id="324058"/>
    <lineage>
        <taxon>Bacteria</taxon>
        <taxon>Bacillati</taxon>
        <taxon>Actinomycetota</taxon>
        <taxon>Actinomycetes</taxon>
        <taxon>Mycobacteriales</taxon>
        <taxon>Mycobacteriaceae</taxon>
        <taxon>Mycobacterium</taxon>
    </lineage>
</organism>
<reference evidence="2 3" key="1">
    <citation type="submission" date="2016-06" db="EMBL/GenBank/DDBJ databases">
        <authorList>
            <person name="Sutton G."/>
            <person name="Brinkac L."/>
            <person name="Sanka R."/>
            <person name="Adams M."/>
            <person name="Lau E."/>
            <person name="Sam S."/>
            <person name="Sreng N."/>
            <person name="Him V."/>
            <person name="Kerleguer A."/>
            <person name="Cheng S."/>
        </authorList>
    </citation>
    <scope>NUCLEOTIDE SEQUENCE [LARGE SCALE GENOMIC DNA]</scope>
    <source>
        <strain evidence="2 3">E2978</strain>
    </source>
</reference>
<dbReference type="Pfam" id="PF12697">
    <property type="entry name" value="Abhydrolase_6"/>
    <property type="match status" value="1"/>
</dbReference>
<proteinExistence type="predicted"/>
<name>A0ABD6NU85_9MYCO</name>
<dbReference type="PANTHER" id="PTHR43194">
    <property type="entry name" value="HYDROLASE ALPHA/BETA FOLD FAMILY"/>
    <property type="match status" value="1"/>
</dbReference>
<dbReference type="InterPro" id="IPR000073">
    <property type="entry name" value="AB_hydrolase_1"/>
</dbReference>
<dbReference type="AlphaFoldDB" id="A0ABD6NU85"/>
<evidence type="ECO:0000259" key="1">
    <source>
        <dbReference type="Pfam" id="PF12697"/>
    </source>
</evidence>
<dbReference type="InterPro" id="IPR029058">
    <property type="entry name" value="AB_hydrolase_fold"/>
</dbReference>
<dbReference type="GO" id="GO:0003824">
    <property type="term" value="F:catalytic activity"/>
    <property type="evidence" value="ECO:0007669"/>
    <property type="project" value="UniProtKB-ARBA"/>
</dbReference>